<feature type="repeat" description="PPR" evidence="3">
    <location>
        <begin position="349"/>
        <end position="383"/>
    </location>
</feature>
<dbReference type="PANTHER" id="PTHR47926">
    <property type="entry name" value="PENTATRICOPEPTIDE REPEAT-CONTAINING PROTEIN"/>
    <property type="match status" value="1"/>
</dbReference>
<dbReference type="InterPro" id="IPR046960">
    <property type="entry name" value="PPR_At4g14850-like_plant"/>
</dbReference>
<feature type="repeat" description="PPR" evidence="3">
    <location>
        <begin position="248"/>
        <end position="282"/>
    </location>
</feature>
<dbReference type="GO" id="GO:0008270">
    <property type="term" value="F:zinc ion binding"/>
    <property type="evidence" value="ECO:0007669"/>
    <property type="project" value="InterPro"/>
</dbReference>
<protein>
    <recommendedName>
        <fullName evidence="4">DYW domain-containing protein</fullName>
    </recommendedName>
</protein>
<organism evidence="5 6">
    <name type="scientific">Gossypium anomalum</name>
    <dbReference type="NCBI Taxonomy" id="47600"/>
    <lineage>
        <taxon>Eukaryota</taxon>
        <taxon>Viridiplantae</taxon>
        <taxon>Streptophyta</taxon>
        <taxon>Embryophyta</taxon>
        <taxon>Tracheophyta</taxon>
        <taxon>Spermatophyta</taxon>
        <taxon>Magnoliopsida</taxon>
        <taxon>eudicotyledons</taxon>
        <taxon>Gunneridae</taxon>
        <taxon>Pentapetalae</taxon>
        <taxon>rosids</taxon>
        <taxon>malvids</taxon>
        <taxon>Malvales</taxon>
        <taxon>Malvaceae</taxon>
        <taxon>Malvoideae</taxon>
        <taxon>Gossypium</taxon>
    </lineage>
</organism>
<dbReference type="InterPro" id="IPR046849">
    <property type="entry name" value="E2_motif"/>
</dbReference>
<dbReference type="NCBIfam" id="TIGR00756">
    <property type="entry name" value="PPR"/>
    <property type="match status" value="6"/>
</dbReference>
<keyword evidence="2" id="KW-0677">Repeat</keyword>
<feature type="repeat" description="PPR" evidence="3">
    <location>
        <begin position="147"/>
        <end position="181"/>
    </location>
</feature>
<feature type="domain" description="DYW" evidence="4">
    <location>
        <begin position="574"/>
        <end position="651"/>
    </location>
</feature>
<dbReference type="GO" id="GO:0003723">
    <property type="term" value="F:RNA binding"/>
    <property type="evidence" value="ECO:0007669"/>
    <property type="project" value="InterPro"/>
</dbReference>
<gene>
    <name evidence="5" type="ORF">CXB51_023263</name>
</gene>
<comment type="caution">
    <text evidence="5">The sequence shown here is derived from an EMBL/GenBank/DDBJ whole genome shotgun (WGS) entry which is preliminary data.</text>
</comment>
<dbReference type="FunFam" id="1.25.40.10:FF:000090">
    <property type="entry name" value="Pentatricopeptide repeat-containing protein, chloroplastic"/>
    <property type="match status" value="1"/>
</dbReference>
<dbReference type="FunFam" id="1.25.40.10:FF:000682">
    <property type="entry name" value="Pentatricopeptide repeat-containing protein At3g16610"/>
    <property type="match status" value="1"/>
</dbReference>
<dbReference type="SUPFAM" id="SSF48452">
    <property type="entry name" value="TPR-like"/>
    <property type="match status" value="1"/>
</dbReference>
<evidence type="ECO:0000256" key="1">
    <source>
        <dbReference type="ARBA" id="ARBA00006643"/>
    </source>
</evidence>
<proteinExistence type="inferred from homology"/>
<accession>A0A8J6CUG7</accession>
<dbReference type="AlphaFoldDB" id="A0A8J6CUG7"/>
<dbReference type="Pfam" id="PF20431">
    <property type="entry name" value="E_motif"/>
    <property type="match status" value="1"/>
</dbReference>
<evidence type="ECO:0000313" key="6">
    <source>
        <dbReference type="Proteomes" id="UP000701853"/>
    </source>
</evidence>
<keyword evidence="6" id="KW-1185">Reference proteome</keyword>
<dbReference type="InterPro" id="IPR046848">
    <property type="entry name" value="E_motif"/>
</dbReference>
<dbReference type="EMBL" id="JAHUZN010000009">
    <property type="protein sequence ID" value="KAG8483846.1"/>
    <property type="molecule type" value="Genomic_DNA"/>
</dbReference>
<dbReference type="Gene3D" id="1.25.40.10">
    <property type="entry name" value="Tetratricopeptide repeat domain"/>
    <property type="match status" value="3"/>
</dbReference>
<dbReference type="Pfam" id="PF14432">
    <property type="entry name" value="DYW_deaminase"/>
    <property type="match status" value="1"/>
</dbReference>
<comment type="similarity">
    <text evidence="1">Belongs to the PPR family. PCMP-H subfamily.</text>
</comment>
<dbReference type="FunFam" id="1.25.40.10:FF:000450">
    <property type="entry name" value="Putative pentatricopeptide repeat-containing protein"/>
    <property type="match status" value="1"/>
</dbReference>
<dbReference type="Pfam" id="PF01535">
    <property type="entry name" value="PPR"/>
    <property type="match status" value="5"/>
</dbReference>
<dbReference type="InterPro" id="IPR002885">
    <property type="entry name" value="PPR_rpt"/>
</dbReference>
<reference evidence="5 6" key="1">
    <citation type="journal article" date="2021" name="bioRxiv">
        <title>The Gossypium anomalum genome as a resource for cotton improvement and evolutionary analysis of hybrid incompatibility.</title>
        <authorList>
            <person name="Grover C.E."/>
            <person name="Yuan D."/>
            <person name="Arick M.A."/>
            <person name="Miller E.R."/>
            <person name="Hu G."/>
            <person name="Peterson D.G."/>
            <person name="Wendel J.F."/>
            <person name="Udall J.A."/>
        </authorList>
    </citation>
    <scope>NUCLEOTIDE SEQUENCE [LARGE SCALE GENOMIC DNA]</scope>
    <source>
        <strain evidence="5">JFW-Udall</strain>
        <tissue evidence="5">Leaf</tissue>
    </source>
</reference>
<dbReference type="Pfam" id="PF20430">
    <property type="entry name" value="Eplus_motif"/>
    <property type="match status" value="1"/>
</dbReference>
<dbReference type="GO" id="GO:0009451">
    <property type="term" value="P:RNA modification"/>
    <property type="evidence" value="ECO:0007669"/>
    <property type="project" value="InterPro"/>
</dbReference>
<evidence type="ECO:0000313" key="5">
    <source>
        <dbReference type="EMBL" id="KAG8483846.1"/>
    </source>
</evidence>
<dbReference type="PROSITE" id="PS51375">
    <property type="entry name" value="PPR"/>
    <property type="match status" value="3"/>
</dbReference>
<sequence length="707" mass="78644">MNSIVYSDRGITCSVSLLLFPVPAQIYITASTSSPKCCFWLPMTWIPWNTQLRELAKQCQYLEALTLYRQMLRCGSSPNAFSFPFALKSSASLPLPFSGQQLHCQVIKSGCSQEPFVLTSLISMYCKFSSLRNARKVFDENPVSNQLTVCYNALISGYALNSRVFDVITLFCRMREMGVSVNSVTMLGLVPVFSEPGYISVGMCFHCCCVKLGLNLDFSVANCLVTMYVKCGAIEFGRNLFDEMPKKGLITWNAMISGYAQNGLAADVLELYRKMETAGVCPDAVTFVGVLSCCANLGAVSVGHEVEQRIESSRLGLNPFLNNALINMYARCGNLVKARAIFDGMPVKSVVSWTAIIGGYGMHGYGEIAVELFDEMIKSGIQPDGAAFVSVLCACSHAGLNEKGLEYFSEMKMKHRLQPGPEHYSCVVDLLGRAGRLNEALELIKSMQVKPDGAVWGALLGACKIHRNVEMAELAFERVIEFEPTNIGYYVLLSNIYSEAENLKGVLKVRVMMRERKLKKDPGFSYVEYKGRVHLFLAGDRSHPQKKEIYRMVDELEALVKKLAGCKDNEERRNKEALLGMGVHSEKLAIVFGLLNSEPGTEIVVIKNLRMCEDCHLFFKGVSKIVTRQLVVRDATRFHHFRDGHCSCKDYCTKIDLILKLRNLLEACGVPVQLGGCKCNNICSNAVWIPENETESRERADDQPAID</sequence>
<dbReference type="OrthoDB" id="1487578at2759"/>
<evidence type="ECO:0000256" key="2">
    <source>
        <dbReference type="ARBA" id="ARBA00022737"/>
    </source>
</evidence>
<evidence type="ECO:0000259" key="4">
    <source>
        <dbReference type="Pfam" id="PF14432"/>
    </source>
</evidence>
<dbReference type="Pfam" id="PF13041">
    <property type="entry name" value="PPR_2"/>
    <property type="match status" value="2"/>
</dbReference>
<name>A0A8J6CUG7_9ROSI</name>
<evidence type="ECO:0000256" key="3">
    <source>
        <dbReference type="PROSITE-ProRule" id="PRU00708"/>
    </source>
</evidence>
<dbReference type="Proteomes" id="UP000701853">
    <property type="component" value="Chromosome 9"/>
</dbReference>
<dbReference type="InterPro" id="IPR032867">
    <property type="entry name" value="DYW_dom"/>
</dbReference>
<dbReference type="PANTHER" id="PTHR47926:SF503">
    <property type="entry name" value="PENTATRICOPEPTIDE REPEAT-CONTAINING PROTEIN"/>
    <property type="match status" value="1"/>
</dbReference>
<dbReference type="InterPro" id="IPR011990">
    <property type="entry name" value="TPR-like_helical_dom_sf"/>
</dbReference>